<dbReference type="InterPro" id="IPR022764">
    <property type="entry name" value="Peptidase_S54_rhomboid_dom"/>
</dbReference>
<dbReference type="InterPro" id="IPR035952">
    <property type="entry name" value="Rhomboid-like_sf"/>
</dbReference>
<dbReference type="Pfam" id="PF01694">
    <property type="entry name" value="Rhomboid"/>
    <property type="match status" value="1"/>
</dbReference>
<dbReference type="WBParaSite" id="Bm11149a.1">
    <property type="protein sequence ID" value="Bm11149a.1"/>
    <property type="gene ID" value="WBGene00231410"/>
</dbReference>
<reference evidence="12" key="3">
    <citation type="submission" date="2019-12" db="UniProtKB">
        <authorList>
            <consortium name="WormBaseParasite"/>
        </authorList>
    </citation>
    <scope>IDENTIFICATION</scope>
</reference>
<dbReference type="InterPro" id="IPR051512">
    <property type="entry name" value="Inactive_Rhomboid"/>
</dbReference>
<evidence type="ECO:0000256" key="3">
    <source>
        <dbReference type="ARBA" id="ARBA00022692"/>
    </source>
</evidence>
<feature type="transmembrane region" description="Helical" evidence="8">
    <location>
        <begin position="964"/>
        <end position="986"/>
    </location>
</feature>
<dbReference type="SUPFAM" id="SSF144091">
    <property type="entry name" value="Rhomboid-like"/>
    <property type="match status" value="1"/>
</dbReference>
<feature type="domain" description="Peptidase S54 rhomboid" evidence="9">
    <location>
        <begin position="813"/>
        <end position="949"/>
    </location>
</feature>
<comment type="similarity">
    <text evidence="2">Belongs to the peptidase S54 family.</text>
</comment>
<keyword evidence="11" id="KW-1185">Reference proteome</keyword>
<reference evidence="11" key="1">
    <citation type="journal article" date="2007" name="Science">
        <title>Draft genome of the filarial nematode parasite Brugia malayi.</title>
        <authorList>
            <person name="Ghedin E."/>
            <person name="Wang S."/>
            <person name="Spiro D."/>
            <person name="Caler E."/>
            <person name="Zhao Q."/>
            <person name="Crabtree J."/>
            <person name="Allen J.E."/>
            <person name="Delcher A.L."/>
            <person name="Guiliano D.B."/>
            <person name="Miranda-Saavedra D."/>
            <person name="Angiuoli S.V."/>
            <person name="Creasy T."/>
            <person name="Amedeo P."/>
            <person name="Haas B."/>
            <person name="El-Sayed N.M."/>
            <person name="Wortman J.R."/>
            <person name="Feldblyum T."/>
            <person name="Tallon L."/>
            <person name="Schatz M."/>
            <person name="Shumway M."/>
            <person name="Koo H."/>
            <person name="Salzberg S.L."/>
            <person name="Schobel S."/>
            <person name="Pertea M."/>
            <person name="Pop M."/>
            <person name="White O."/>
            <person name="Barton G.J."/>
            <person name="Carlow C.K."/>
            <person name="Crawford M.J."/>
            <person name="Daub J."/>
            <person name="Dimmic M.W."/>
            <person name="Estes C.F."/>
            <person name="Foster J.M."/>
            <person name="Ganatra M."/>
            <person name="Gregory W.F."/>
            <person name="Johnson N.M."/>
            <person name="Jin J."/>
            <person name="Komuniecki R."/>
            <person name="Korf I."/>
            <person name="Kumar S."/>
            <person name="Laney S."/>
            <person name="Li B.W."/>
            <person name="Li W."/>
            <person name="Lindblom T.H."/>
            <person name="Lustigman S."/>
            <person name="Ma D."/>
            <person name="Maina C.V."/>
            <person name="Martin D.M."/>
            <person name="McCarter J.P."/>
            <person name="McReynolds L."/>
            <person name="Mitreva M."/>
            <person name="Nutman T.B."/>
            <person name="Parkinson J."/>
            <person name="Peregrin-Alvarez J.M."/>
            <person name="Poole C."/>
            <person name="Ren Q."/>
            <person name="Saunders L."/>
            <person name="Sluder A.E."/>
            <person name="Smith K."/>
            <person name="Stanke M."/>
            <person name="Unnasch T.R."/>
            <person name="Ware J."/>
            <person name="Wei A.D."/>
            <person name="Weil G."/>
            <person name="Williams D.J."/>
            <person name="Zhang Y."/>
            <person name="Williams S.A."/>
            <person name="Fraser-Liggett C."/>
            <person name="Slatko B."/>
            <person name="Blaxter M.L."/>
            <person name="Scott A.L."/>
        </authorList>
    </citation>
    <scope>NUCLEOTIDE SEQUENCE</scope>
    <source>
        <strain evidence="11">FR3</strain>
    </source>
</reference>
<protein>
    <submittedName>
        <fullName evidence="12">Peptidase S54 rhomboid domain-containing protein</fullName>
    </submittedName>
</protein>
<accession>A0A5S6P8L2</accession>
<reference evidence="10" key="2">
    <citation type="submission" date="2019-04" db="EMBL/GenBank/DDBJ databases">
        <authorList>
            <person name="Howe K."/>
            <person name="Paulini M."/>
            <person name="Williams G."/>
        </authorList>
    </citation>
    <scope>NUCLEOTIDE SEQUENCE [LARGE SCALE GENOMIC DNA]</scope>
    <source>
        <strain evidence="10">FR3</strain>
    </source>
</reference>
<feature type="region of interest" description="Disordered" evidence="7">
    <location>
        <begin position="15"/>
        <end position="34"/>
    </location>
</feature>
<dbReference type="Proteomes" id="UP000006672">
    <property type="component" value="Unassembled WGS sequence"/>
</dbReference>
<feature type="transmembrane region" description="Helical" evidence="8">
    <location>
        <begin position="885"/>
        <end position="903"/>
    </location>
</feature>
<evidence type="ECO:0000256" key="7">
    <source>
        <dbReference type="SAM" id="MobiDB-lite"/>
    </source>
</evidence>
<dbReference type="OrthoDB" id="2146116at2759"/>
<dbReference type="PANTHER" id="PTHR45965">
    <property type="entry name" value="INACTIVE RHOMBOID PROTEIN"/>
    <property type="match status" value="1"/>
</dbReference>
<dbReference type="CTD" id="6105009"/>
<dbReference type="GO" id="GO:0005789">
    <property type="term" value="C:endoplasmic reticulum membrane"/>
    <property type="evidence" value="ECO:0007669"/>
    <property type="project" value="UniProtKB-SubCell"/>
</dbReference>
<evidence type="ECO:0000256" key="5">
    <source>
        <dbReference type="ARBA" id="ARBA00022989"/>
    </source>
</evidence>
<gene>
    <name evidence="10 12" type="primary">Bm11149</name>
    <name evidence="10" type="ORF">BM_BM11149</name>
</gene>
<dbReference type="GO" id="GO:0042058">
    <property type="term" value="P:regulation of epidermal growth factor receptor signaling pathway"/>
    <property type="evidence" value="ECO:0007669"/>
    <property type="project" value="TreeGrafter"/>
</dbReference>
<dbReference type="FunFam" id="1.20.1540.10:FF:000025">
    <property type="entry name" value="Putative rhomboid family"/>
    <property type="match status" value="1"/>
</dbReference>
<proteinExistence type="inferred from homology"/>
<keyword evidence="6 8" id="KW-0472">Membrane</keyword>
<dbReference type="GO" id="GO:0050708">
    <property type="term" value="P:regulation of protein secretion"/>
    <property type="evidence" value="ECO:0007669"/>
    <property type="project" value="TreeGrafter"/>
</dbReference>
<dbReference type="GeneID" id="6105009"/>
<evidence type="ECO:0000256" key="1">
    <source>
        <dbReference type="ARBA" id="ARBA00004477"/>
    </source>
</evidence>
<dbReference type="STRING" id="6279.A0A5S6P8L2"/>
<evidence type="ECO:0000256" key="8">
    <source>
        <dbReference type="SAM" id="Phobius"/>
    </source>
</evidence>
<dbReference type="Gene3D" id="1.20.1540.10">
    <property type="entry name" value="Rhomboid-like"/>
    <property type="match status" value="1"/>
</dbReference>
<evidence type="ECO:0000256" key="2">
    <source>
        <dbReference type="ARBA" id="ARBA00009045"/>
    </source>
</evidence>
<keyword evidence="4" id="KW-0256">Endoplasmic reticulum</keyword>
<dbReference type="GO" id="GO:0004252">
    <property type="term" value="F:serine-type endopeptidase activity"/>
    <property type="evidence" value="ECO:0007669"/>
    <property type="project" value="InterPro"/>
</dbReference>
<name>A0A4E9FQ68_BRUMA</name>
<dbReference type="PANTHER" id="PTHR45965:SF3">
    <property type="entry name" value="INACTIVE RHOMBOID PROTEIN 1"/>
    <property type="match status" value="1"/>
</dbReference>
<dbReference type="RefSeq" id="XP_042938036.1">
    <property type="nucleotide sequence ID" value="XM_043082102.1"/>
</dbReference>
<keyword evidence="3 8" id="KW-0812">Transmembrane</keyword>
<keyword evidence="5 8" id="KW-1133">Transmembrane helix</keyword>
<feature type="transmembrane region" description="Helical" evidence="8">
    <location>
        <begin position="935"/>
        <end position="952"/>
    </location>
</feature>
<accession>A0A4E9FQ68</accession>
<evidence type="ECO:0000313" key="10">
    <source>
        <dbReference type="EMBL" id="VIO98847.1"/>
    </source>
</evidence>
<dbReference type="EMBL" id="CAAKNF010000195">
    <property type="protein sequence ID" value="VIO98847.1"/>
    <property type="molecule type" value="Genomic_DNA"/>
</dbReference>
<feature type="transmembrane region" description="Helical" evidence="8">
    <location>
        <begin position="910"/>
        <end position="929"/>
    </location>
</feature>
<dbReference type="KEGG" id="bmy:BM_BM11149"/>
<evidence type="ECO:0000313" key="12">
    <source>
        <dbReference type="WBParaSite" id="Bm11149a.1"/>
    </source>
</evidence>
<evidence type="ECO:0000313" key="11">
    <source>
        <dbReference type="Proteomes" id="UP000006672"/>
    </source>
</evidence>
<evidence type="ECO:0000259" key="9">
    <source>
        <dbReference type="Pfam" id="PF01694"/>
    </source>
</evidence>
<dbReference type="AlphaFoldDB" id="A0A4E9FQ68"/>
<organism evidence="10">
    <name type="scientific">Brugia malayi</name>
    <name type="common">Filarial nematode worm</name>
    <dbReference type="NCBI Taxonomy" id="6279"/>
    <lineage>
        <taxon>Eukaryota</taxon>
        <taxon>Metazoa</taxon>
        <taxon>Ecdysozoa</taxon>
        <taxon>Nematoda</taxon>
        <taxon>Chromadorea</taxon>
        <taxon>Rhabditida</taxon>
        <taxon>Spirurina</taxon>
        <taxon>Spiruromorpha</taxon>
        <taxon>Filarioidea</taxon>
        <taxon>Onchocercidae</taxon>
        <taxon>Brugia</taxon>
    </lineage>
</organism>
<evidence type="ECO:0000256" key="4">
    <source>
        <dbReference type="ARBA" id="ARBA00022824"/>
    </source>
</evidence>
<feature type="transmembrane region" description="Helical" evidence="8">
    <location>
        <begin position="854"/>
        <end position="873"/>
    </location>
</feature>
<sequence>MSGVLDRSHLSLPLKSITTRDNSGVPEVANTDSRPMQQKLMKSFSTPADYFIPAPEDLHFSSSSSNSLKGSGSYPPLSRAQSIRDTISNGTAKFFGVPPSESCQSSICVPVDQKWSCRRLRFISRHYGNPKEDIFTRELRLQSVASVLDDLTDVPLPSKSVTPQSEIHEDVFLTSEIGAVRTFCRSKSVGSRGSRLIQQHLERRDSVIRMIYDGISSIVQRGTLRPKKDYATVRRGRSISSSFAPFSVQQAGNITHIKIGPRAIDAPLFVTNDFEIVEILMLMSNVSYLYLPADSMPAVVEFAIESHHLVNTTDVSQKENKKKIGVPSMEKNHPVINFPSEVETAVHVALPREIIGQKKPLLRSELTKYDIPVVSVVKPQVQAQTVTDRETMGEKGSAPFSSTESIQDEVFFDYTLPTVSSNISDTDQEEQANSLSMHRCQEFSVGRFPSVARYKKFCSEDDPVESDTGNRCENGSPEREMQLHYLDEEWLQNIQTASEKMTKRTIETCRSVRKKLLLDTIHSELKSRKYSVAHRRRFGSGFGIWRKYFHRAYRKDVYQLNNDTYIDCRPFFTYWITTVQILVTIISLYTYGIGPWGFGLMERTADVLHTTVTLKRVSIYAQQNIWLGPKFADLVHLGAKFTPCMRMDPRIFEQIKADRKEENETGCCIYNDGIGCFQTGRNTCPSLIATLAKWKNDKPGPDGRISGAVCGQDPRYCDDPVSVKPYEWPDDITQWPTCKQMAFLVPENVVHMQCEITGRPCCIQLHGQCRITTRDYCDFVEGYFHENATLCSQVSCLSEVCGMLPFLRKDQPDQWYRLFIPLFLHAGIIHCILTIFIQILYMRDLEKLLGWARIALLYMVSGVGGYLAGAIFVPYRPEVGPAGSHVGMFAAMYVDVLYSWNLLERPWHAVVQLSLFTLALFTIGTLPWVDNWAHLFGFIFGILISLAVLPYIQTKRHNRTRRIIIVVTSLTTALSLFIVLLAVFYWPSGFNCVYCEYFNCIPYTDHFCDNQGLRLKNWLPI</sequence>
<evidence type="ECO:0000256" key="6">
    <source>
        <dbReference type="ARBA" id="ARBA00023136"/>
    </source>
</evidence>
<feature type="transmembrane region" description="Helical" evidence="8">
    <location>
        <begin position="815"/>
        <end position="842"/>
    </location>
</feature>
<comment type="subcellular location">
    <subcellularLocation>
        <location evidence="1">Endoplasmic reticulum membrane</location>
        <topology evidence="1">Multi-pass membrane protein</topology>
    </subcellularLocation>
</comment>